<name>A0A1G7ARH1_9BURK</name>
<protein>
    <submittedName>
        <fullName evidence="1">Uncharacterized protein</fullName>
    </submittedName>
</protein>
<sequence>MHARDAPDQFDGNAWFDTARAIDALAMRAAERRPVPYPVGK</sequence>
<organism evidence="1 2">
    <name type="scientific">Paraburkholderia lycopersici</name>
    <dbReference type="NCBI Taxonomy" id="416944"/>
    <lineage>
        <taxon>Bacteria</taxon>
        <taxon>Pseudomonadati</taxon>
        <taxon>Pseudomonadota</taxon>
        <taxon>Betaproteobacteria</taxon>
        <taxon>Burkholderiales</taxon>
        <taxon>Burkholderiaceae</taxon>
        <taxon>Paraburkholderia</taxon>
    </lineage>
</organism>
<evidence type="ECO:0000313" key="2">
    <source>
        <dbReference type="Proteomes" id="UP000198908"/>
    </source>
</evidence>
<dbReference type="RefSeq" id="WP_281247871.1">
    <property type="nucleotide sequence ID" value="NZ_FMYQ01000035.1"/>
</dbReference>
<keyword evidence="2" id="KW-1185">Reference proteome</keyword>
<dbReference type="EMBL" id="FMYQ01000035">
    <property type="protein sequence ID" value="SDE17494.1"/>
    <property type="molecule type" value="Genomic_DNA"/>
</dbReference>
<accession>A0A1G7ARH1</accession>
<dbReference type="STRING" id="416944.SAMN05421548_13549"/>
<proteinExistence type="predicted"/>
<dbReference type="AlphaFoldDB" id="A0A1G7ARH1"/>
<gene>
    <name evidence="1" type="ORF">SAMN05421548_13549</name>
</gene>
<reference evidence="2" key="1">
    <citation type="submission" date="2016-09" db="EMBL/GenBank/DDBJ databases">
        <authorList>
            <person name="Varghese N."/>
            <person name="Submissions S."/>
        </authorList>
    </citation>
    <scope>NUCLEOTIDE SEQUENCE [LARGE SCALE GENOMIC DNA]</scope>
    <source>
        <strain evidence="2">TNe-862</strain>
    </source>
</reference>
<evidence type="ECO:0000313" key="1">
    <source>
        <dbReference type="EMBL" id="SDE17494.1"/>
    </source>
</evidence>
<dbReference type="Proteomes" id="UP000198908">
    <property type="component" value="Unassembled WGS sequence"/>
</dbReference>